<keyword evidence="1" id="KW-0812">Transmembrane</keyword>
<keyword evidence="1" id="KW-0472">Membrane</keyword>
<reference evidence="2" key="1">
    <citation type="submission" date="2014-09" db="EMBL/GenBank/DDBJ databases">
        <authorList>
            <person name="Magalhaes I.L.F."/>
            <person name="Oliveira U."/>
            <person name="Santos F.R."/>
            <person name="Vidigal T.H.D.A."/>
            <person name="Brescovit A.D."/>
            <person name="Santos A.J."/>
        </authorList>
    </citation>
    <scope>NUCLEOTIDE SEQUENCE</scope>
    <source>
        <tissue evidence="2">Shoot tissue taken approximately 20 cm above the soil surface</tissue>
    </source>
</reference>
<accession>A0A0A8ZPQ9</accession>
<proteinExistence type="predicted"/>
<evidence type="ECO:0000313" key="2">
    <source>
        <dbReference type="EMBL" id="JAD39643.1"/>
    </source>
</evidence>
<name>A0A0A8ZPQ9_ARUDO</name>
<organism evidence="2">
    <name type="scientific">Arundo donax</name>
    <name type="common">Giant reed</name>
    <name type="synonym">Donax arundinaceus</name>
    <dbReference type="NCBI Taxonomy" id="35708"/>
    <lineage>
        <taxon>Eukaryota</taxon>
        <taxon>Viridiplantae</taxon>
        <taxon>Streptophyta</taxon>
        <taxon>Embryophyta</taxon>
        <taxon>Tracheophyta</taxon>
        <taxon>Spermatophyta</taxon>
        <taxon>Magnoliopsida</taxon>
        <taxon>Liliopsida</taxon>
        <taxon>Poales</taxon>
        <taxon>Poaceae</taxon>
        <taxon>PACMAD clade</taxon>
        <taxon>Arundinoideae</taxon>
        <taxon>Arundineae</taxon>
        <taxon>Arundo</taxon>
    </lineage>
</organism>
<dbReference type="EMBL" id="GBRH01258252">
    <property type="protein sequence ID" value="JAD39643.1"/>
    <property type="molecule type" value="Transcribed_RNA"/>
</dbReference>
<protein>
    <submittedName>
        <fullName evidence="2">Uncharacterized protein</fullName>
    </submittedName>
</protein>
<evidence type="ECO:0000256" key="1">
    <source>
        <dbReference type="SAM" id="Phobius"/>
    </source>
</evidence>
<sequence>MVRSRHQDGYYFACSLHCIIVVLLSTAVPSEFLCTEYLLIITSNHHMNMNHL</sequence>
<keyword evidence="1" id="KW-1133">Transmembrane helix</keyword>
<feature type="transmembrane region" description="Helical" evidence="1">
    <location>
        <begin position="9"/>
        <end position="28"/>
    </location>
</feature>
<dbReference type="AlphaFoldDB" id="A0A0A8ZPQ9"/>
<reference evidence="2" key="2">
    <citation type="journal article" date="2015" name="Data Brief">
        <title>Shoot transcriptome of the giant reed, Arundo donax.</title>
        <authorList>
            <person name="Barrero R.A."/>
            <person name="Guerrero F.D."/>
            <person name="Moolhuijzen P."/>
            <person name="Goolsby J.A."/>
            <person name="Tidwell J."/>
            <person name="Bellgard S.E."/>
            <person name="Bellgard M.I."/>
        </authorList>
    </citation>
    <scope>NUCLEOTIDE SEQUENCE</scope>
    <source>
        <tissue evidence="2">Shoot tissue taken approximately 20 cm above the soil surface</tissue>
    </source>
</reference>